<dbReference type="EMBL" id="BDGG01000003">
    <property type="protein sequence ID" value="GAU95040.1"/>
    <property type="molecule type" value="Genomic_DNA"/>
</dbReference>
<dbReference type="Proteomes" id="UP000186922">
    <property type="component" value="Unassembled WGS sequence"/>
</dbReference>
<gene>
    <name evidence="1" type="primary">RvY_06723-1</name>
    <name evidence="1" type="synonym">RvY_06723.1</name>
    <name evidence="1" type="ORF">RvY_06723</name>
</gene>
<protein>
    <submittedName>
        <fullName evidence="1">Uncharacterized protein</fullName>
    </submittedName>
</protein>
<dbReference type="AlphaFoldDB" id="A0A1D1V2F4"/>
<evidence type="ECO:0000313" key="2">
    <source>
        <dbReference type="Proteomes" id="UP000186922"/>
    </source>
</evidence>
<sequence length="115" mass="12588">MHIFMTARAVVAVHTVITSTGQTAEALSDSDDIFSFSFGQNTVHSATEVMPFVLSITANYKETQGGQPILVIADSTSSWRGHVAGTTQTWRERISEEAGARSRQLWGARFWPGKT</sequence>
<name>A0A1D1V2F4_RAMVA</name>
<proteinExistence type="predicted"/>
<evidence type="ECO:0000313" key="1">
    <source>
        <dbReference type="EMBL" id="GAU95040.1"/>
    </source>
</evidence>
<accession>A0A1D1V2F4</accession>
<keyword evidence="2" id="KW-1185">Reference proteome</keyword>
<reference evidence="1 2" key="1">
    <citation type="journal article" date="2016" name="Nat. Commun.">
        <title>Extremotolerant tardigrade genome and improved radiotolerance of human cultured cells by tardigrade-unique protein.</title>
        <authorList>
            <person name="Hashimoto T."/>
            <person name="Horikawa D.D."/>
            <person name="Saito Y."/>
            <person name="Kuwahara H."/>
            <person name="Kozuka-Hata H."/>
            <person name="Shin-I T."/>
            <person name="Minakuchi Y."/>
            <person name="Ohishi K."/>
            <person name="Motoyama A."/>
            <person name="Aizu T."/>
            <person name="Enomoto A."/>
            <person name="Kondo K."/>
            <person name="Tanaka S."/>
            <person name="Hara Y."/>
            <person name="Koshikawa S."/>
            <person name="Sagara H."/>
            <person name="Miura T."/>
            <person name="Yokobori S."/>
            <person name="Miyagawa K."/>
            <person name="Suzuki Y."/>
            <person name="Kubo T."/>
            <person name="Oyama M."/>
            <person name="Kohara Y."/>
            <person name="Fujiyama A."/>
            <person name="Arakawa K."/>
            <person name="Katayama T."/>
            <person name="Toyoda A."/>
            <person name="Kunieda T."/>
        </authorList>
    </citation>
    <scope>NUCLEOTIDE SEQUENCE [LARGE SCALE GENOMIC DNA]</scope>
    <source>
        <strain evidence="1 2">YOKOZUNA-1</strain>
    </source>
</reference>
<organism evidence="1 2">
    <name type="scientific">Ramazzottius varieornatus</name>
    <name type="common">Water bear</name>
    <name type="synonym">Tardigrade</name>
    <dbReference type="NCBI Taxonomy" id="947166"/>
    <lineage>
        <taxon>Eukaryota</taxon>
        <taxon>Metazoa</taxon>
        <taxon>Ecdysozoa</taxon>
        <taxon>Tardigrada</taxon>
        <taxon>Eutardigrada</taxon>
        <taxon>Parachela</taxon>
        <taxon>Hypsibioidea</taxon>
        <taxon>Ramazzottiidae</taxon>
        <taxon>Ramazzottius</taxon>
    </lineage>
</organism>
<comment type="caution">
    <text evidence="1">The sequence shown here is derived from an EMBL/GenBank/DDBJ whole genome shotgun (WGS) entry which is preliminary data.</text>
</comment>